<sequence>MDQRLSNFAVRGLKNRVRSYAVSQLKDWTELYDAYQDSVRAYIERGIDSQDFDLLSNLNAVAHELRMDLYGLPGLNRNMRDTELVGLIIEYCTFHRHYEGCLIPLSHLATHLAQATKGNVTLKEVKDALDIIGKTMDSANYVVTSIDGVDYITSSYNTMSRVAQAIIGHVYNEAEDWPNFLLEDVLTLGFDEGLIKRAICEMEDMGRILVDLHDGTSRYYLNLPI</sequence>
<organism evidence="1 2">
    <name type="scientific">Giardia muris</name>
    <dbReference type="NCBI Taxonomy" id="5742"/>
    <lineage>
        <taxon>Eukaryota</taxon>
        <taxon>Metamonada</taxon>
        <taxon>Diplomonadida</taxon>
        <taxon>Hexamitidae</taxon>
        <taxon>Giardiinae</taxon>
        <taxon>Giardia</taxon>
    </lineage>
</organism>
<dbReference type="Proteomes" id="UP000315496">
    <property type="component" value="Chromosome 2"/>
</dbReference>
<reference evidence="1 2" key="1">
    <citation type="submission" date="2019-05" db="EMBL/GenBank/DDBJ databases">
        <title>The compact genome of Giardia muris reveals important steps in the evolution of intestinal protozoan parasites.</title>
        <authorList>
            <person name="Xu F."/>
            <person name="Jimenez-Gonzalez A."/>
            <person name="Einarsson E."/>
            <person name="Astvaldsson A."/>
            <person name="Peirasmaki D."/>
            <person name="Eckmann L."/>
            <person name="Andersson J.O."/>
            <person name="Svard S.G."/>
            <person name="Jerlstrom-Hultqvist J."/>
        </authorList>
    </citation>
    <scope>NUCLEOTIDE SEQUENCE [LARGE SCALE GENOMIC DNA]</scope>
    <source>
        <strain evidence="1 2">Roberts-Thomson</strain>
    </source>
</reference>
<dbReference type="AlphaFoldDB" id="A0A4Z1T964"/>
<accession>A0A4Z1T964</accession>
<comment type="caution">
    <text evidence="1">The sequence shown here is derived from an EMBL/GenBank/DDBJ whole genome shotgun (WGS) entry which is preliminary data.</text>
</comment>
<gene>
    <name evidence="1" type="ORF">GMRT_14537</name>
</gene>
<dbReference type="VEuPathDB" id="GiardiaDB:GMRT_14537"/>
<evidence type="ECO:0000313" key="1">
    <source>
        <dbReference type="EMBL" id="TNJ29069.1"/>
    </source>
</evidence>
<name>A0A4Z1T964_GIAMU</name>
<dbReference type="OrthoDB" id="10251104at2759"/>
<keyword evidence="2" id="KW-1185">Reference proteome</keyword>
<evidence type="ECO:0000313" key="2">
    <source>
        <dbReference type="Proteomes" id="UP000315496"/>
    </source>
</evidence>
<protein>
    <submittedName>
        <fullName evidence="1">Vacuolar protein sorting 22</fullName>
    </submittedName>
</protein>
<dbReference type="EMBL" id="VDLU01000002">
    <property type="protein sequence ID" value="TNJ29069.1"/>
    <property type="molecule type" value="Genomic_DNA"/>
</dbReference>
<proteinExistence type="predicted"/>